<dbReference type="Proteomes" id="UP001164746">
    <property type="component" value="Chromosome 11"/>
</dbReference>
<proteinExistence type="predicted"/>
<gene>
    <name evidence="1" type="ORF">MAR_000163</name>
</gene>
<dbReference type="EMBL" id="CP111022">
    <property type="protein sequence ID" value="WAR18325.1"/>
    <property type="molecule type" value="Genomic_DNA"/>
</dbReference>
<protein>
    <recommendedName>
        <fullName evidence="3">Secreted protein</fullName>
    </recommendedName>
</protein>
<name>A0ABY7F8L3_MYAAR</name>
<accession>A0ABY7F8L3</accession>
<keyword evidence="2" id="KW-1185">Reference proteome</keyword>
<feature type="non-terminal residue" evidence="1">
    <location>
        <position position="1"/>
    </location>
</feature>
<organism evidence="1 2">
    <name type="scientific">Mya arenaria</name>
    <name type="common">Soft-shell clam</name>
    <dbReference type="NCBI Taxonomy" id="6604"/>
    <lineage>
        <taxon>Eukaryota</taxon>
        <taxon>Metazoa</taxon>
        <taxon>Spiralia</taxon>
        <taxon>Lophotrochozoa</taxon>
        <taxon>Mollusca</taxon>
        <taxon>Bivalvia</taxon>
        <taxon>Autobranchia</taxon>
        <taxon>Heteroconchia</taxon>
        <taxon>Euheterodonta</taxon>
        <taxon>Imparidentia</taxon>
        <taxon>Neoheterodontei</taxon>
        <taxon>Myida</taxon>
        <taxon>Myoidea</taxon>
        <taxon>Myidae</taxon>
        <taxon>Mya</taxon>
    </lineage>
</organism>
<evidence type="ECO:0000313" key="1">
    <source>
        <dbReference type="EMBL" id="WAR18325.1"/>
    </source>
</evidence>
<evidence type="ECO:0008006" key="3">
    <source>
        <dbReference type="Google" id="ProtNLM"/>
    </source>
</evidence>
<sequence>VVRVFCVVIILGLITAAICVIWVCNTGAGGRRGVGGRDSVGGCRLGSCTGLEDRAMVAGVRRCVGAVSVFVSLTAFPEAPPAPMAGAAAQPSVGDTCANNGHPDIMMVECA</sequence>
<reference evidence="1" key="1">
    <citation type="submission" date="2022-11" db="EMBL/GenBank/DDBJ databases">
        <title>Centuries of genome instability and evolution in soft-shell clam transmissible cancer (bioRxiv).</title>
        <authorList>
            <person name="Hart S.F.M."/>
            <person name="Yonemitsu M.A."/>
            <person name="Giersch R.M."/>
            <person name="Beal B.F."/>
            <person name="Arriagada G."/>
            <person name="Davis B.W."/>
            <person name="Ostrander E.A."/>
            <person name="Goff S.P."/>
            <person name="Metzger M.J."/>
        </authorList>
    </citation>
    <scope>NUCLEOTIDE SEQUENCE</scope>
    <source>
        <strain evidence="1">MELC-2E11</strain>
        <tissue evidence="1">Siphon/mantle</tissue>
    </source>
</reference>
<evidence type="ECO:0000313" key="2">
    <source>
        <dbReference type="Proteomes" id="UP001164746"/>
    </source>
</evidence>